<dbReference type="Pfam" id="PF01152">
    <property type="entry name" value="Bac_globin"/>
    <property type="match status" value="1"/>
</dbReference>
<feature type="chain" id="PRO_5044549438" description="Group 1 truncated hemoglobin" evidence="6">
    <location>
        <begin position="26"/>
        <end position="166"/>
    </location>
</feature>
<keyword evidence="9" id="KW-1185">Reference proteome</keyword>
<evidence type="ECO:0000256" key="2">
    <source>
        <dbReference type="ARBA" id="ARBA00022617"/>
    </source>
</evidence>
<dbReference type="GO" id="GO:0019825">
    <property type="term" value="F:oxygen binding"/>
    <property type="evidence" value="ECO:0007669"/>
    <property type="project" value="InterPro"/>
</dbReference>
<evidence type="ECO:0000313" key="8">
    <source>
        <dbReference type="EMBL" id="OAD43320.1"/>
    </source>
</evidence>
<dbReference type="GO" id="GO:0046872">
    <property type="term" value="F:metal ion binding"/>
    <property type="evidence" value="ECO:0007669"/>
    <property type="project" value="UniProtKB-KW"/>
</dbReference>
<dbReference type="InterPro" id="IPR001486">
    <property type="entry name" value="Hemoglobin_trunc"/>
</dbReference>
<keyword evidence="2 5" id="KW-0349">Heme</keyword>
<evidence type="ECO:0000313" key="7">
    <source>
        <dbReference type="EMBL" id="AOW14583.1"/>
    </source>
</evidence>
<evidence type="ECO:0000256" key="3">
    <source>
        <dbReference type="ARBA" id="ARBA00022723"/>
    </source>
</evidence>
<dbReference type="OrthoDB" id="9795814at2"/>
<dbReference type="AlphaFoldDB" id="A0A162Z2V3"/>
<evidence type="ECO:0000313" key="9">
    <source>
        <dbReference type="Proteomes" id="UP000185657"/>
    </source>
</evidence>
<keyword evidence="4 5" id="KW-0408">Iron</keyword>
<dbReference type="STRING" id="1763535.LPB072_18885"/>
<dbReference type="InterPro" id="IPR012292">
    <property type="entry name" value="Globin/Proto"/>
</dbReference>
<accession>A0A162Z2V3</accession>
<sequence length="166" mass="17923">MKFTIHPLALSLAAALTLGSGLAQADTMSPHHGKPMVSDASAYPVAPAAGLYEAFGEKEGIRSLMTDFAQRLRADARIGDQFSETNLDNLASQLSDQLCQLSGGPCVYKGPDMKTAHSNMDVSRAHFNALVEVLQQTMDARGIPFTRQNQMLALLAPMHRDVVTPR</sequence>
<keyword evidence="6" id="KW-0732">Signal</keyword>
<proteinExistence type="predicted"/>
<dbReference type="RefSeq" id="WP_066087027.1">
    <property type="nucleotide sequence ID" value="NZ_CP017476.1"/>
</dbReference>
<name>A0A162Z2V3_9BURK</name>
<reference evidence="8 9" key="1">
    <citation type="submission" date="2016-02" db="EMBL/GenBank/DDBJ databases">
        <title>Draft genome sequence of Hydrogenophaga sp. LPB0072.</title>
        <authorList>
            <person name="Shin S.-K."/>
            <person name="Yi H."/>
        </authorList>
    </citation>
    <scope>NUCLEOTIDE SEQUENCE [LARGE SCALE GENOMIC DNA]</scope>
    <source>
        <strain evidence="8 9">LPB0072</strain>
    </source>
</reference>
<evidence type="ECO:0000256" key="6">
    <source>
        <dbReference type="SAM" id="SignalP"/>
    </source>
</evidence>
<dbReference type="Proteomes" id="UP000185680">
    <property type="component" value="Chromosome"/>
</dbReference>
<dbReference type="KEGG" id="hyl:LPB072_18885"/>
<evidence type="ECO:0008006" key="11">
    <source>
        <dbReference type="Google" id="ProtNLM"/>
    </source>
</evidence>
<dbReference type="EMBL" id="LVWD01000004">
    <property type="protein sequence ID" value="OAD43320.1"/>
    <property type="molecule type" value="Genomic_DNA"/>
</dbReference>
<dbReference type="GO" id="GO:0020037">
    <property type="term" value="F:heme binding"/>
    <property type="evidence" value="ECO:0007669"/>
    <property type="project" value="InterPro"/>
</dbReference>
<evidence type="ECO:0000313" key="10">
    <source>
        <dbReference type="Proteomes" id="UP000185680"/>
    </source>
</evidence>
<feature type="signal peptide" evidence="6">
    <location>
        <begin position="1"/>
        <end position="25"/>
    </location>
</feature>
<dbReference type="SUPFAM" id="SSF46458">
    <property type="entry name" value="Globin-like"/>
    <property type="match status" value="1"/>
</dbReference>
<feature type="binding site" description="covalent" evidence="5">
    <location>
        <position position="117"/>
    </location>
    <ligand>
        <name>heme</name>
        <dbReference type="ChEBI" id="CHEBI:30413"/>
    </ligand>
</feature>
<evidence type="ECO:0000256" key="1">
    <source>
        <dbReference type="ARBA" id="ARBA00022448"/>
    </source>
</evidence>
<organism evidence="7 10">
    <name type="scientific">Hydrogenophaga crassostreae</name>
    <dbReference type="NCBI Taxonomy" id="1763535"/>
    <lineage>
        <taxon>Bacteria</taxon>
        <taxon>Pseudomonadati</taxon>
        <taxon>Pseudomonadota</taxon>
        <taxon>Betaproteobacteria</taxon>
        <taxon>Burkholderiales</taxon>
        <taxon>Comamonadaceae</taxon>
        <taxon>Hydrogenophaga</taxon>
    </lineage>
</organism>
<evidence type="ECO:0000256" key="5">
    <source>
        <dbReference type="PIRSR" id="PIRSR601486-1"/>
    </source>
</evidence>
<dbReference type="EMBL" id="CP017476">
    <property type="protein sequence ID" value="AOW14583.1"/>
    <property type="molecule type" value="Genomic_DNA"/>
</dbReference>
<gene>
    <name evidence="7" type="ORF">LPB072_18885</name>
    <name evidence="8" type="ORF">LPB72_05665</name>
</gene>
<dbReference type="InterPro" id="IPR009050">
    <property type="entry name" value="Globin-like_sf"/>
</dbReference>
<evidence type="ECO:0000256" key="4">
    <source>
        <dbReference type="ARBA" id="ARBA00023004"/>
    </source>
</evidence>
<keyword evidence="3 5" id="KW-0479">Metal-binding</keyword>
<dbReference type="Gene3D" id="1.10.490.10">
    <property type="entry name" value="Globins"/>
    <property type="match status" value="1"/>
</dbReference>
<dbReference type="CDD" id="cd00454">
    <property type="entry name" value="TrHb1_N"/>
    <property type="match status" value="1"/>
</dbReference>
<reference evidence="7 10" key="2">
    <citation type="submission" date="2016-10" db="EMBL/GenBank/DDBJ databases">
        <title>Hydorgenophaga sp. LPB0072 isolated from gastropod.</title>
        <authorList>
            <person name="Kim E."/>
            <person name="Yi H."/>
        </authorList>
    </citation>
    <scope>NUCLEOTIDE SEQUENCE [LARGE SCALE GENOMIC DNA]</scope>
    <source>
        <strain evidence="7 10">LPB0072</strain>
    </source>
</reference>
<protein>
    <recommendedName>
        <fullName evidence="11">Group 1 truncated hemoglobin</fullName>
    </recommendedName>
</protein>
<keyword evidence="1" id="KW-0813">Transport</keyword>
<dbReference type="Proteomes" id="UP000185657">
    <property type="component" value="Unassembled WGS sequence"/>
</dbReference>